<dbReference type="Gene3D" id="3.30.1780.10">
    <property type="entry name" value="ornithine cyclodeaminase, domain 1"/>
    <property type="match status" value="1"/>
</dbReference>
<dbReference type="Gene3D" id="3.40.50.720">
    <property type="entry name" value="NAD(P)-binding Rossmann-like Domain"/>
    <property type="match status" value="1"/>
</dbReference>
<protein>
    <submittedName>
        <fullName evidence="1">Tyramine oxidase subunit B</fullName>
    </submittedName>
</protein>
<sequence length="370" mass="40326">MNHNLDFLFLSEADAVKAGAGDIHTCIQVMDEVFDLLGQGDYLMGAPNHNSHGIKIYFPKETPFPGMPVKGPDRRFMALVGYLGGRFHVCGEKWYGSNLANREKGLPRSILTTVLNDPDTGAPLAIMSANALSAARTGAIPAVGAKYFARNQAETVSAIGIGVIGRACLEALMDVLKSIREIRLCDIDEAAAKRYAEELREKYKVSVKVAASVEEAVRGSDVVNVATSGSVSPRIEDEWLKEGALLTLPASADISETLMMDSRIVVDNWEMYEAYAEELRNAKGGFGKNLSGICGFMMDLVWDGKIRKEDITGLGDVAAGKAEGRHDDKEKVIFIMDGMPIEDLAWGYTIYRNALEQGIGKRLNLWGDLT</sequence>
<dbReference type="PIRSF" id="PIRSF001439">
    <property type="entry name" value="CryM"/>
    <property type="match status" value="1"/>
</dbReference>
<dbReference type="PANTHER" id="PTHR13812">
    <property type="entry name" value="KETIMINE REDUCTASE MU-CRYSTALLIN"/>
    <property type="match status" value="1"/>
</dbReference>
<evidence type="ECO:0000313" key="1">
    <source>
        <dbReference type="EMBL" id="MCK0088106.1"/>
    </source>
</evidence>
<dbReference type="NCBIfam" id="NF004848">
    <property type="entry name" value="PRK06199.1"/>
    <property type="match status" value="1"/>
</dbReference>
<dbReference type="SUPFAM" id="SSF51735">
    <property type="entry name" value="NAD(P)-binding Rossmann-fold domains"/>
    <property type="match status" value="1"/>
</dbReference>
<dbReference type="GO" id="GO:0005737">
    <property type="term" value="C:cytoplasm"/>
    <property type="evidence" value="ECO:0007669"/>
    <property type="project" value="TreeGrafter"/>
</dbReference>
<name>A0AAW5F872_CLOSY</name>
<proteinExistence type="predicted"/>
<dbReference type="InterPro" id="IPR036291">
    <property type="entry name" value="NAD(P)-bd_dom_sf"/>
</dbReference>
<dbReference type="RefSeq" id="WP_003500968.1">
    <property type="nucleotide sequence ID" value="NZ_CP125623.1"/>
</dbReference>
<gene>
    <name evidence="1" type="ORF">K5I21_19965</name>
</gene>
<dbReference type="InterPro" id="IPR023401">
    <property type="entry name" value="ODC_N"/>
</dbReference>
<dbReference type="Proteomes" id="UP001203136">
    <property type="component" value="Unassembled WGS sequence"/>
</dbReference>
<accession>A0AAW5F872</accession>
<comment type="caution">
    <text evidence="1">The sequence shown here is derived from an EMBL/GenBank/DDBJ whole genome shotgun (WGS) entry which is preliminary data.</text>
</comment>
<dbReference type="EMBL" id="JAINVB010000001">
    <property type="protein sequence ID" value="MCK0088106.1"/>
    <property type="molecule type" value="Genomic_DNA"/>
</dbReference>
<dbReference type="AlphaFoldDB" id="A0AAW5F872"/>
<reference evidence="1" key="1">
    <citation type="journal article" date="2022" name="Cell Host Microbe">
        <title>Colonization of the live biotherapeutic product VE303 and modulation of the microbiota and metabolites in healthy volunteers.</title>
        <authorList>
            <person name="Dsouza M."/>
            <person name="Menon R."/>
            <person name="Crossette E."/>
            <person name="Bhattarai S.K."/>
            <person name="Schneider J."/>
            <person name="Kim Y.G."/>
            <person name="Reddy S."/>
            <person name="Caballero S."/>
            <person name="Felix C."/>
            <person name="Cornacchione L."/>
            <person name="Hendrickson J."/>
            <person name="Watson A.R."/>
            <person name="Minot S.S."/>
            <person name="Greenfield N."/>
            <person name="Schopf L."/>
            <person name="Szabady R."/>
            <person name="Patarroyo J."/>
            <person name="Smith W."/>
            <person name="Harrison P."/>
            <person name="Kuijper E.J."/>
            <person name="Kelly C.P."/>
            <person name="Olle B."/>
            <person name="Bobilev D."/>
            <person name="Silber J.L."/>
            <person name="Bucci V."/>
            <person name="Roberts B."/>
            <person name="Faith J."/>
            <person name="Norman J.M."/>
        </authorList>
    </citation>
    <scope>NUCLEOTIDE SEQUENCE</scope>
    <source>
        <strain evidence="1">VE303-04</strain>
    </source>
</reference>
<evidence type="ECO:0000313" key="2">
    <source>
        <dbReference type="Proteomes" id="UP001203136"/>
    </source>
</evidence>
<dbReference type="Pfam" id="PF02423">
    <property type="entry name" value="OCD_Mu_crystall"/>
    <property type="match status" value="1"/>
</dbReference>
<organism evidence="1 2">
    <name type="scientific">Clostridium symbiosum</name>
    <name type="common">Bacteroides symbiosus</name>
    <dbReference type="NCBI Taxonomy" id="1512"/>
    <lineage>
        <taxon>Bacteria</taxon>
        <taxon>Bacillati</taxon>
        <taxon>Bacillota</taxon>
        <taxon>Clostridia</taxon>
        <taxon>Lachnospirales</taxon>
        <taxon>Lachnospiraceae</taxon>
        <taxon>Otoolea</taxon>
    </lineage>
</organism>
<dbReference type="PANTHER" id="PTHR13812:SF19">
    <property type="entry name" value="KETIMINE REDUCTASE MU-CRYSTALLIN"/>
    <property type="match status" value="1"/>
</dbReference>
<dbReference type="InterPro" id="IPR003462">
    <property type="entry name" value="ODC_Mu_crystall"/>
</dbReference>